<dbReference type="EMBL" id="WNWS01000020">
    <property type="protein sequence ID" value="KAE9987247.1"/>
    <property type="molecule type" value="Genomic_DNA"/>
</dbReference>
<proteinExistence type="predicted"/>
<evidence type="ECO:0000313" key="1">
    <source>
        <dbReference type="EMBL" id="KAE9987247.1"/>
    </source>
</evidence>
<comment type="caution">
    <text evidence="1">The sequence shown here is derived from an EMBL/GenBank/DDBJ whole genome shotgun (WGS) entry which is preliminary data.</text>
</comment>
<name>A0A8H3VGU8_VENIN</name>
<evidence type="ECO:0000313" key="2">
    <source>
        <dbReference type="Proteomes" id="UP000447873"/>
    </source>
</evidence>
<organism evidence="1 2">
    <name type="scientific">Venturia inaequalis</name>
    <name type="common">Apple scab fungus</name>
    <dbReference type="NCBI Taxonomy" id="5025"/>
    <lineage>
        <taxon>Eukaryota</taxon>
        <taxon>Fungi</taxon>
        <taxon>Dikarya</taxon>
        <taxon>Ascomycota</taxon>
        <taxon>Pezizomycotina</taxon>
        <taxon>Dothideomycetes</taxon>
        <taxon>Pleosporomycetidae</taxon>
        <taxon>Venturiales</taxon>
        <taxon>Venturiaceae</taxon>
        <taxon>Venturia</taxon>
    </lineage>
</organism>
<gene>
    <name evidence="1" type="ORF">EG328_003380</name>
</gene>
<protein>
    <submittedName>
        <fullName evidence="1">Uncharacterized protein</fullName>
    </submittedName>
</protein>
<sequence length="256" mass="29447">MDQIQIFDCPRLDGVYTQEFIDNFNRLAIAVRNPLSRKKVVCNGEFLKLPQELKDMIYVYVVDWNGVINTIKMAAFRPQVMVGQTHNSVPNLLICGNKQMSSEAIKAYRRTPLVLDDTELGDLLVGRFDSIISTRTMRHLQHVKFVFDQNASSERMNPYKEIIRAIADDNSDLLALTFVFMNSEDPTANFLYSGWTNWDGYDVSTMLEDIWFSFIEPRIMAMCTECKKEYKWEEDGDLIFGCGGLGLEGFGYHDNI</sequence>
<accession>A0A8H3VGU8</accession>
<reference evidence="1 2" key="1">
    <citation type="submission" date="2018-12" db="EMBL/GenBank/DDBJ databases">
        <title>Venturia inaequalis Genome Resource.</title>
        <authorList>
            <person name="Lichtner F.J."/>
        </authorList>
    </citation>
    <scope>NUCLEOTIDE SEQUENCE [LARGE SCALE GENOMIC DNA]</scope>
    <source>
        <strain evidence="1 2">120213</strain>
    </source>
</reference>
<dbReference type="Proteomes" id="UP000447873">
    <property type="component" value="Unassembled WGS sequence"/>
</dbReference>
<dbReference type="AlphaFoldDB" id="A0A8H3VGU8"/>